<evidence type="ECO:0000313" key="4">
    <source>
        <dbReference type="Proteomes" id="UP000315115"/>
    </source>
</evidence>
<evidence type="ECO:0000259" key="2">
    <source>
        <dbReference type="Pfam" id="PF10502"/>
    </source>
</evidence>
<dbReference type="Gene3D" id="2.10.109.10">
    <property type="entry name" value="Umud Fragment, subunit A"/>
    <property type="match status" value="1"/>
</dbReference>
<gene>
    <name evidence="3" type="primary">sipS</name>
    <name evidence="3" type="ORF">VroAM7_49170</name>
</gene>
<dbReference type="RefSeq" id="WP_126606172.1">
    <property type="nucleotide sequence ID" value="NZ_AP019800.1"/>
</dbReference>
<name>A0A510IEN6_9VIBR</name>
<dbReference type="AlphaFoldDB" id="A0A510IEN6"/>
<dbReference type="Pfam" id="PF10502">
    <property type="entry name" value="Peptidase_S26"/>
    <property type="match status" value="1"/>
</dbReference>
<keyword evidence="1" id="KW-0472">Membrane</keyword>
<accession>A0A510IEN6</accession>
<dbReference type="GO" id="GO:0006465">
    <property type="term" value="P:signal peptide processing"/>
    <property type="evidence" value="ECO:0007669"/>
    <property type="project" value="InterPro"/>
</dbReference>
<geneLocation type="plasmid" evidence="4">
    <name>pam7 dna</name>
</geneLocation>
<protein>
    <submittedName>
        <fullName evidence="3">Signal peptidase I</fullName>
    </submittedName>
</protein>
<dbReference type="GO" id="GO:0004252">
    <property type="term" value="F:serine-type endopeptidase activity"/>
    <property type="evidence" value="ECO:0007669"/>
    <property type="project" value="InterPro"/>
</dbReference>
<dbReference type="Proteomes" id="UP000315115">
    <property type="component" value="Plasmid pAM7"/>
</dbReference>
<keyword evidence="1" id="KW-0812">Transmembrane</keyword>
<dbReference type="InterPro" id="IPR036286">
    <property type="entry name" value="LexA/Signal_pep-like_sf"/>
</dbReference>
<sequence>MGNVQINWALAVRLFIGIALGLVFLFGLNQFAKSGRSIAIDTQTLVKCLPFSLSLFEPLRQTISKGDMVSIDHSNLSGGFRETTSNKLLKIVVGVEGDIVSRRGNYIYVNNKVMGEYHSKDPAGFSAYLADTQKILIGAGEYWVMGSYKAASDSRYVGPVKHSEFVEHATPLI</sequence>
<evidence type="ECO:0000313" key="3">
    <source>
        <dbReference type="EMBL" id="BBL92264.1"/>
    </source>
</evidence>
<reference evidence="4" key="1">
    <citation type="submission" date="2019-07" db="EMBL/GenBank/DDBJ databases">
        <title>Complete Genome Sequences of Vibrion rotiferianus strain AM7.</title>
        <authorList>
            <person name="Miyazaki K."/>
            <person name="Wiseschart A."/>
            <person name="Pootanakit K."/>
            <person name="Ishimori K."/>
            <person name="Kitahara K."/>
        </authorList>
    </citation>
    <scope>NUCLEOTIDE SEQUENCE [LARGE SCALE GENOMIC DNA]</scope>
    <source>
        <strain evidence="4">AM7</strain>
        <plasmid evidence="4">pam7 dna</plasmid>
    </source>
</reference>
<feature type="transmembrane region" description="Helical" evidence="1">
    <location>
        <begin position="6"/>
        <end position="28"/>
    </location>
</feature>
<dbReference type="InterPro" id="IPR019533">
    <property type="entry name" value="Peptidase_S26"/>
</dbReference>
<proteinExistence type="predicted"/>
<organism evidence="3 4">
    <name type="scientific">Vibrio rotiferianus</name>
    <dbReference type="NCBI Taxonomy" id="190895"/>
    <lineage>
        <taxon>Bacteria</taxon>
        <taxon>Pseudomonadati</taxon>
        <taxon>Pseudomonadota</taxon>
        <taxon>Gammaproteobacteria</taxon>
        <taxon>Vibrionales</taxon>
        <taxon>Vibrionaceae</taxon>
        <taxon>Vibrio</taxon>
    </lineage>
</organism>
<evidence type="ECO:0000256" key="1">
    <source>
        <dbReference type="SAM" id="Phobius"/>
    </source>
</evidence>
<keyword evidence="1" id="KW-1133">Transmembrane helix</keyword>
<keyword evidence="3" id="KW-0614">Plasmid</keyword>
<dbReference type="SUPFAM" id="SSF51306">
    <property type="entry name" value="LexA/Signal peptidase"/>
    <property type="match status" value="1"/>
</dbReference>
<dbReference type="EMBL" id="AP019800">
    <property type="protein sequence ID" value="BBL92264.1"/>
    <property type="molecule type" value="Genomic_DNA"/>
</dbReference>
<feature type="domain" description="Peptidase S26" evidence="2">
    <location>
        <begin position="9"/>
        <end position="168"/>
    </location>
</feature>